<sequence length="69" mass="8126">MEKTLIAPTITQEESQRRRRAVEEARAANFRQGYLHDAVLEEANERFIQGLISLDDLRKEMRQAIQNNR</sequence>
<accession>A0A6N3T669</accession>
<evidence type="ECO:0000259" key="1">
    <source>
        <dbReference type="Pfam" id="PF18495"/>
    </source>
</evidence>
<feature type="domain" description="Antitoxin VbhA" evidence="1">
    <location>
        <begin position="18"/>
        <end position="63"/>
    </location>
</feature>
<dbReference type="Gene3D" id="1.10.8.1050">
    <property type="entry name" value="Antitoxin VbhA-like"/>
    <property type="match status" value="1"/>
</dbReference>
<reference evidence="3 5" key="2">
    <citation type="submission" date="2019-07" db="EMBL/GenBank/DDBJ databases">
        <title>Whole genome shotgun sequence of Acetobacter indonesiensis NBRC 16471.</title>
        <authorList>
            <person name="Hosoyama A."/>
            <person name="Uohara A."/>
            <person name="Ohji S."/>
            <person name="Ichikawa N."/>
        </authorList>
    </citation>
    <scope>NUCLEOTIDE SEQUENCE [LARGE SCALE GENOMIC DNA]</scope>
    <source>
        <strain evidence="3 5">NBRC 16471</strain>
    </source>
</reference>
<dbReference type="Pfam" id="PF18495">
    <property type="entry name" value="VbhA"/>
    <property type="match status" value="1"/>
</dbReference>
<dbReference type="InterPro" id="IPR041535">
    <property type="entry name" value="VbhA"/>
</dbReference>
<comment type="caution">
    <text evidence="3">The sequence shown here is derived from an EMBL/GenBank/DDBJ whole genome shotgun (WGS) entry which is preliminary data.</text>
</comment>
<dbReference type="EMBL" id="BJXQ01000010">
    <property type="protein sequence ID" value="GEN03915.1"/>
    <property type="molecule type" value="Genomic_DNA"/>
</dbReference>
<organism evidence="3 5">
    <name type="scientific">Acetobacter indonesiensis</name>
    <dbReference type="NCBI Taxonomy" id="104101"/>
    <lineage>
        <taxon>Bacteria</taxon>
        <taxon>Pseudomonadati</taxon>
        <taxon>Pseudomonadota</taxon>
        <taxon>Alphaproteobacteria</taxon>
        <taxon>Acetobacterales</taxon>
        <taxon>Acetobacteraceae</taxon>
        <taxon>Acetobacter</taxon>
    </lineage>
</organism>
<evidence type="ECO:0000313" key="5">
    <source>
        <dbReference type="Proteomes" id="UP000321104"/>
    </source>
</evidence>
<name>A0A6N3T669_9PROT</name>
<evidence type="ECO:0000313" key="4">
    <source>
        <dbReference type="Proteomes" id="UP000032673"/>
    </source>
</evidence>
<dbReference type="InterPro" id="IPR043038">
    <property type="entry name" value="VbhA_sf"/>
</dbReference>
<dbReference type="EMBL" id="BAMW01000024">
    <property type="protein sequence ID" value="GAN63256.1"/>
    <property type="molecule type" value="Genomic_DNA"/>
</dbReference>
<keyword evidence="4" id="KW-1185">Reference proteome</keyword>
<reference evidence="2 4" key="1">
    <citation type="submission" date="2012-11" db="EMBL/GenBank/DDBJ databases">
        <title>Whole genome sequence of Acetobacter indonesiensis 5H-1.</title>
        <authorList>
            <person name="Azuma Y."/>
            <person name="Higashiura N."/>
            <person name="Hirakawa H."/>
            <person name="Matsushita K."/>
        </authorList>
    </citation>
    <scope>NUCLEOTIDE SEQUENCE [LARGE SCALE GENOMIC DNA]</scope>
    <source>
        <strain evidence="2 4">5H-1</strain>
    </source>
</reference>
<dbReference type="RefSeq" id="WP_048845772.1">
    <property type="nucleotide sequence ID" value="NZ_BAMW01000024.1"/>
</dbReference>
<evidence type="ECO:0000313" key="2">
    <source>
        <dbReference type="EMBL" id="GAN63256.1"/>
    </source>
</evidence>
<evidence type="ECO:0000313" key="3">
    <source>
        <dbReference type="EMBL" id="GEN03915.1"/>
    </source>
</evidence>
<proteinExistence type="predicted"/>
<protein>
    <recommendedName>
        <fullName evidence="1">Antitoxin VbhA domain-containing protein</fullName>
    </recommendedName>
</protein>
<dbReference type="Proteomes" id="UP000321104">
    <property type="component" value="Unassembled WGS sequence"/>
</dbReference>
<dbReference type="AlphaFoldDB" id="A0A6N3T669"/>
<dbReference type="Proteomes" id="UP000032673">
    <property type="component" value="Unassembled WGS sequence"/>
</dbReference>
<gene>
    <name evidence="2" type="ORF">Abin_024_041</name>
    <name evidence="3" type="ORF">AIN02nite_19400</name>
</gene>